<evidence type="ECO:0000259" key="2">
    <source>
        <dbReference type="Pfam" id="PF13524"/>
    </source>
</evidence>
<dbReference type="PANTHER" id="PTHR12526">
    <property type="entry name" value="GLYCOSYLTRANSFERASE"/>
    <property type="match status" value="1"/>
</dbReference>
<keyword evidence="3" id="KW-0808">Transferase</keyword>
<sequence>MAVIYNTNYTNNPNAYLTLAVQRAAVELLGKEHVVVADNHNLGALAAAGEHDTLLCIDGQRINMALLQRVRPAFKTMILWTFEDPFMKDFNVANAGLFDYIFTNDPSCAEAYGNKGHYLPLAASRSLHDRKIKKADELEYDIFFAGTMWPNRVKTLRHIIAAFPDARLKLICPGNEYLPPLSSDLAELAIQRSVSHEAFVDFANVSAVTLTMFRDYASHGDTSQATAPGPRFYELALAGTAQVIEAPEAMDSKYFDDVKGIALARHTGGVIAAIDGFLNNSTLRNRAAQAAKKSVMEKHLYENRINKIMDVTGANLYKRPAAAVIEAKKVRPLRVLMCTHSTKYEAAWGGVEVYQETLCTLLGREVDFYYWLRRDGCCRLLTSSGEEVERFDVPEVGWTDAMCDAPEEAAFSNVISHYNFDVVHFQHLGHHALSLPIIAKACGAGVVFSAHDFWLISSRYNLLDQSFIYDEELTKSVVAYDNILKNSSNIEYGGEQTRRAFVATMLHSVDLLLFGTEHSYNLVSEVYPIVKEKKCAILGIPSPQSTLPVTRKSYAPLVDGKLGVAIVGNFLRTKGADTILNLIALAHPDHFHFHIFGAVHPEYQQVLNSMMAPNVTVHGQYSMGSTDALKVADVALNLSIWPETYCISLSEAWQNGLIPIVTDIGALHDRVENGVNGFKVPVNSPSVVLARLELLRASETLRQKIMSNITPALWPDAEKYGRELYKIYQDVAPVQRLGFSEMQIDAGQVHLLPHEIWRKQAPPRHIFDPPTMRDLSVELPEVVTDWFAIQDAEYYIDDICHHVFAESELSDFDKAYEFHIRGWHMVPRVTTTGTLYTVLIGSEDQPVIFIPCVRESRPDVLTIYPDAPRRSGFAGQVALRGKWCEGTFRIGLVNVINGRGSFALTAFQIEVEGAKINRIIQSPSSVERVIADFQRISHQDSLLRGIKLKHLNHRRPLEITRANGIEYYIDECTSLIGSPAPEITKNNFILKGWAFQHNTRAAGQIFLACISEDSESMFFVGTERSPRSDVGGLFSDSPLCAGFFVEISFKTGLSQHFSGNYRVCLLNVINDSVSIEPLNILLTLDNNILKKVSDSDLSEKVTNHIHHIFESHLHAEAAGLKLV</sequence>
<dbReference type="Pfam" id="PF00534">
    <property type="entry name" value="Glycos_transf_1"/>
    <property type="match status" value="1"/>
</dbReference>
<evidence type="ECO:0000259" key="1">
    <source>
        <dbReference type="Pfam" id="PF00534"/>
    </source>
</evidence>
<proteinExistence type="predicted"/>
<dbReference type="EC" id="2.4.-.-" evidence="3"/>
<feature type="domain" description="Spore protein YkvP/CgeB glycosyl transferase-like" evidence="2">
    <location>
        <begin position="157"/>
        <end position="310"/>
    </location>
</feature>
<comment type="caution">
    <text evidence="3">The sequence shown here is derived from an EMBL/GenBank/DDBJ whole genome shotgun (WGS) entry which is preliminary data.</text>
</comment>
<dbReference type="InterPro" id="IPR055259">
    <property type="entry name" value="YkvP/CgeB_Glyco_trans-like"/>
</dbReference>
<dbReference type="InterPro" id="IPR001296">
    <property type="entry name" value="Glyco_trans_1"/>
</dbReference>
<dbReference type="Gene3D" id="3.40.50.2000">
    <property type="entry name" value="Glycogen Phosphorylase B"/>
    <property type="match status" value="2"/>
</dbReference>
<dbReference type="EMBL" id="JAPIUZ010000005">
    <property type="protein sequence ID" value="MCX2564281.1"/>
    <property type="molecule type" value="Genomic_DNA"/>
</dbReference>
<dbReference type="Pfam" id="PF13524">
    <property type="entry name" value="Glyco_trans_1_2"/>
    <property type="match status" value="1"/>
</dbReference>
<evidence type="ECO:0000313" key="3">
    <source>
        <dbReference type="EMBL" id="MCX2564281.1"/>
    </source>
</evidence>
<name>A0ABT3QG93_9PROT</name>
<keyword evidence="4" id="KW-1185">Reference proteome</keyword>
<dbReference type="RefSeq" id="WP_173559734.1">
    <property type="nucleotide sequence ID" value="NZ_JAPIUZ010000005.1"/>
</dbReference>
<dbReference type="CDD" id="cd03801">
    <property type="entry name" value="GT4_PimA-like"/>
    <property type="match status" value="1"/>
</dbReference>
<reference evidence="3 4" key="1">
    <citation type="submission" date="2022-11" db="EMBL/GenBank/DDBJ databases">
        <title>Genome sequencing of Acetobacter type strain.</title>
        <authorList>
            <person name="Heo J."/>
            <person name="Lee D."/>
            <person name="Han B.-H."/>
            <person name="Hong S.-B."/>
            <person name="Kwon S.-W."/>
        </authorList>
    </citation>
    <scope>NUCLEOTIDE SEQUENCE [LARGE SCALE GENOMIC DNA]</scope>
    <source>
        <strain evidence="3 4">KACC 21253</strain>
    </source>
</reference>
<keyword evidence="3" id="KW-0328">Glycosyltransferase</keyword>
<feature type="domain" description="Glycosyl transferase family 1" evidence="1">
    <location>
        <begin position="561"/>
        <end position="708"/>
    </location>
</feature>
<gene>
    <name evidence="3" type="ORF">OQ497_09950</name>
</gene>
<protein>
    <submittedName>
        <fullName evidence="3">Glycosyltransferase</fullName>
        <ecNumber evidence="3">2.4.-.-</ecNumber>
    </submittedName>
</protein>
<dbReference type="GO" id="GO:0016757">
    <property type="term" value="F:glycosyltransferase activity"/>
    <property type="evidence" value="ECO:0007669"/>
    <property type="project" value="UniProtKB-KW"/>
</dbReference>
<dbReference type="Proteomes" id="UP001301152">
    <property type="component" value="Unassembled WGS sequence"/>
</dbReference>
<organism evidence="3 4">
    <name type="scientific">Acetobacter thailandicus</name>
    <dbReference type="NCBI Taxonomy" id="1502842"/>
    <lineage>
        <taxon>Bacteria</taxon>
        <taxon>Pseudomonadati</taxon>
        <taxon>Pseudomonadota</taxon>
        <taxon>Alphaproteobacteria</taxon>
        <taxon>Acetobacterales</taxon>
        <taxon>Acetobacteraceae</taxon>
        <taxon>Acetobacter</taxon>
    </lineage>
</organism>
<accession>A0ABT3QG93</accession>
<dbReference type="PANTHER" id="PTHR12526:SF584">
    <property type="entry name" value="GLYCOSYLTRANSFERASE"/>
    <property type="match status" value="1"/>
</dbReference>
<evidence type="ECO:0000313" key="4">
    <source>
        <dbReference type="Proteomes" id="UP001301152"/>
    </source>
</evidence>
<dbReference type="SUPFAM" id="SSF53756">
    <property type="entry name" value="UDP-Glycosyltransferase/glycogen phosphorylase"/>
    <property type="match status" value="1"/>
</dbReference>